<dbReference type="AlphaFoldDB" id="A0A2V5KN50"/>
<dbReference type="InterPro" id="IPR036390">
    <property type="entry name" value="WH_DNA-bd_sf"/>
</dbReference>
<name>A0A2V5KN50_9BACL</name>
<evidence type="ECO:0000256" key="3">
    <source>
        <dbReference type="ARBA" id="ARBA00023159"/>
    </source>
</evidence>
<evidence type="ECO:0000259" key="6">
    <source>
        <dbReference type="PROSITE" id="PS51063"/>
    </source>
</evidence>
<dbReference type="InterPro" id="IPR050397">
    <property type="entry name" value="Env_Response_Regulators"/>
</dbReference>
<keyword evidence="3" id="KW-0010">Activator</keyword>
<dbReference type="GO" id="GO:0003700">
    <property type="term" value="F:DNA-binding transcription factor activity"/>
    <property type="evidence" value="ECO:0007669"/>
    <property type="project" value="TreeGrafter"/>
</dbReference>
<dbReference type="PANTHER" id="PTHR24567:SF26">
    <property type="entry name" value="REGULATORY PROTEIN YEIL"/>
    <property type="match status" value="1"/>
</dbReference>
<keyword evidence="1" id="KW-0805">Transcription regulation</keyword>
<reference evidence="7 8" key="1">
    <citation type="submission" date="2018-05" db="EMBL/GenBank/DDBJ databases">
        <title>Paenibacillus flagellatus sp. nov., isolated from selenium mineral soil.</title>
        <authorList>
            <person name="Dai X."/>
        </authorList>
    </citation>
    <scope>NUCLEOTIDE SEQUENCE [LARGE SCALE GENOMIC DNA]</scope>
    <source>
        <strain evidence="7 8">DXL2</strain>
    </source>
</reference>
<dbReference type="GO" id="GO:0003677">
    <property type="term" value="F:DNA binding"/>
    <property type="evidence" value="ECO:0007669"/>
    <property type="project" value="UniProtKB-KW"/>
</dbReference>
<dbReference type="InterPro" id="IPR014710">
    <property type="entry name" value="RmlC-like_jellyroll"/>
</dbReference>
<feature type="domain" description="HTH crp-type" evidence="6">
    <location>
        <begin position="151"/>
        <end position="216"/>
    </location>
</feature>
<dbReference type="GO" id="GO:0005829">
    <property type="term" value="C:cytosol"/>
    <property type="evidence" value="ECO:0007669"/>
    <property type="project" value="TreeGrafter"/>
</dbReference>
<dbReference type="SMART" id="SM00100">
    <property type="entry name" value="cNMP"/>
    <property type="match status" value="1"/>
</dbReference>
<dbReference type="EMBL" id="QJVJ01000009">
    <property type="protein sequence ID" value="PYI52447.1"/>
    <property type="molecule type" value="Genomic_DNA"/>
</dbReference>
<evidence type="ECO:0000256" key="2">
    <source>
        <dbReference type="ARBA" id="ARBA00023125"/>
    </source>
</evidence>
<dbReference type="SUPFAM" id="SSF46785">
    <property type="entry name" value="Winged helix' DNA-binding domain"/>
    <property type="match status" value="1"/>
</dbReference>
<dbReference type="PROSITE" id="PS50042">
    <property type="entry name" value="CNMP_BINDING_3"/>
    <property type="match status" value="1"/>
</dbReference>
<evidence type="ECO:0000259" key="5">
    <source>
        <dbReference type="PROSITE" id="PS50042"/>
    </source>
</evidence>
<evidence type="ECO:0000256" key="1">
    <source>
        <dbReference type="ARBA" id="ARBA00023015"/>
    </source>
</evidence>
<comment type="caution">
    <text evidence="7">The sequence shown here is derived from an EMBL/GenBank/DDBJ whole genome shotgun (WGS) entry which is preliminary data.</text>
</comment>
<dbReference type="InterPro" id="IPR012318">
    <property type="entry name" value="HTH_CRP"/>
</dbReference>
<sequence length="224" mass="24786">MQDIEVISSRAMEACPYLSVVPSVEWVKAQPVVRKFPAKSRLFQREDAASYGLFLLSGTARISRVAEDGGETVLSRLQAGEVCALFVLSGLSGRDYPGAITAESEVEALFIAKESFLGWLQTHAEIRAAVFGGLLDGLLRIGEQYDGRRSQSLDARLAKALLRTSSEREPLLHVTHHELAVEIGSSREVVSRALRRYRNQGWIESGRGWIRVIHPEQLEALQGD</sequence>
<dbReference type="Pfam" id="PF00027">
    <property type="entry name" value="cNMP_binding"/>
    <property type="match status" value="1"/>
</dbReference>
<dbReference type="RefSeq" id="WP_110841816.1">
    <property type="nucleotide sequence ID" value="NZ_QJVJ01000009.1"/>
</dbReference>
<proteinExistence type="predicted"/>
<evidence type="ECO:0000313" key="8">
    <source>
        <dbReference type="Proteomes" id="UP000247476"/>
    </source>
</evidence>
<feature type="domain" description="Cyclic nucleotide-binding" evidence="5">
    <location>
        <begin position="34"/>
        <end position="137"/>
    </location>
</feature>
<gene>
    <name evidence="7" type="ORF">DLM86_19895</name>
</gene>
<dbReference type="InterPro" id="IPR036388">
    <property type="entry name" value="WH-like_DNA-bd_sf"/>
</dbReference>
<dbReference type="Gene3D" id="2.60.120.10">
    <property type="entry name" value="Jelly Rolls"/>
    <property type="match status" value="1"/>
</dbReference>
<dbReference type="SUPFAM" id="SSF51206">
    <property type="entry name" value="cAMP-binding domain-like"/>
    <property type="match status" value="1"/>
</dbReference>
<evidence type="ECO:0000256" key="4">
    <source>
        <dbReference type="ARBA" id="ARBA00023163"/>
    </source>
</evidence>
<evidence type="ECO:0000313" key="7">
    <source>
        <dbReference type="EMBL" id="PYI52447.1"/>
    </source>
</evidence>
<dbReference type="OrthoDB" id="9776746at2"/>
<dbReference type="SMART" id="SM00419">
    <property type="entry name" value="HTH_CRP"/>
    <property type="match status" value="1"/>
</dbReference>
<keyword evidence="2" id="KW-0238">DNA-binding</keyword>
<protein>
    <recommendedName>
        <fullName evidence="9">Crp/Fnr family transcriptional regulator</fullName>
    </recommendedName>
</protein>
<dbReference type="PANTHER" id="PTHR24567">
    <property type="entry name" value="CRP FAMILY TRANSCRIPTIONAL REGULATORY PROTEIN"/>
    <property type="match status" value="1"/>
</dbReference>
<keyword evidence="4" id="KW-0804">Transcription</keyword>
<dbReference type="PROSITE" id="PS51063">
    <property type="entry name" value="HTH_CRP_2"/>
    <property type="match status" value="1"/>
</dbReference>
<accession>A0A2V5KN50</accession>
<dbReference type="Pfam" id="PF13545">
    <property type="entry name" value="HTH_Crp_2"/>
    <property type="match status" value="1"/>
</dbReference>
<dbReference type="Gene3D" id="1.10.10.10">
    <property type="entry name" value="Winged helix-like DNA-binding domain superfamily/Winged helix DNA-binding domain"/>
    <property type="match status" value="1"/>
</dbReference>
<dbReference type="InterPro" id="IPR000595">
    <property type="entry name" value="cNMP-bd_dom"/>
</dbReference>
<keyword evidence="8" id="KW-1185">Reference proteome</keyword>
<organism evidence="7 8">
    <name type="scientific">Paenibacillus flagellatus</name>
    <dbReference type="NCBI Taxonomy" id="2211139"/>
    <lineage>
        <taxon>Bacteria</taxon>
        <taxon>Bacillati</taxon>
        <taxon>Bacillota</taxon>
        <taxon>Bacilli</taxon>
        <taxon>Bacillales</taxon>
        <taxon>Paenibacillaceae</taxon>
        <taxon>Paenibacillus</taxon>
    </lineage>
</organism>
<dbReference type="InterPro" id="IPR018490">
    <property type="entry name" value="cNMP-bd_dom_sf"/>
</dbReference>
<evidence type="ECO:0008006" key="9">
    <source>
        <dbReference type="Google" id="ProtNLM"/>
    </source>
</evidence>
<dbReference type="Proteomes" id="UP000247476">
    <property type="component" value="Unassembled WGS sequence"/>
</dbReference>
<dbReference type="CDD" id="cd00038">
    <property type="entry name" value="CAP_ED"/>
    <property type="match status" value="1"/>
</dbReference>